<dbReference type="STRING" id="91360.SAMN05660330_02113"/>
<gene>
    <name evidence="3" type="ORF">SAMN05660330_02113</name>
</gene>
<dbReference type="PANTHER" id="PTHR30501">
    <property type="entry name" value="UPF0597 PROTEIN YHAM"/>
    <property type="match status" value="1"/>
</dbReference>
<organism evidence="3 4">
    <name type="scientific">Desulforhopalus singaporensis</name>
    <dbReference type="NCBI Taxonomy" id="91360"/>
    <lineage>
        <taxon>Bacteria</taxon>
        <taxon>Pseudomonadati</taxon>
        <taxon>Thermodesulfobacteriota</taxon>
        <taxon>Desulfobulbia</taxon>
        <taxon>Desulfobulbales</taxon>
        <taxon>Desulfocapsaceae</taxon>
        <taxon>Desulforhopalus</taxon>
    </lineage>
</organism>
<dbReference type="Proteomes" id="UP000199073">
    <property type="component" value="Unassembled WGS sequence"/>
</dbReference>
<sequence length="448" mass="47521">MNFTVKDILEMEVTLALGCTEPVAIALGAAAAAFLLPRKEFDSIEIWIDPNIYKNGMAVTIPGTGGLKGLDTSAALGACGGDPARGLEVFDSLDEQGISRAHALLKAQKVKVNLREETGLYVRTRICAGDDTAESLILDLHNNIVSLKLNDKEIRESPLLHRAKGKSGRHTLADLENWLKQLTLEDIIELTADLDEEDLKFLEEGVNHNLALAEYGLKHGSGLGIGKAIDRLIKQKLLVRDMTSSARRLTSAAADARMGGAKLPAMSSAGSGNHGLTAILPIWAIKDFIDHDRATLLRAIGLSHIITAYVKAHTGRLSAVCGCSMAAGAGATAGITYLVGGDVHHMEGAIKNILEDLAGVICDGAKAGCALKLNTAAGAAVQAALFSLHGINVKDTDGIIGSSTQKTIQNMGILSHNGMAQADKTILKIMLEKQMTREKQEKKDDGDD</sequence>
<dbReference type="Pfam" id="PF03313">
    <property type="entry name" value="SDH_alpha"/>
    <property type="match status" value="1"/>
</dbReference>
<evidence type="ECO:0000256" key="1">
    <source>
        <dbReference type="HAMAP-Rule" id="MF_01845"/>
    </source>
</evidence>
<dbReference type="HAMAP" id="MF_01845">
    <property type="entry name" value="UPF0597"/>
    <property type="match status" value="1"/>
</dbReference>
<feature type="domain" description="Serine dehydratase-like alpha subunit" evidence="2">
    <location>
        <begin position="193"/>
        <end position="428"/>
    </location>
</feature>
<dbReference type="RefSeq" id="WP_092222583.1">
    <property type="nucleotide sequence ID" value="NZ_FNJI01000013.1"/>
</dbReference>
<evidence type="ECO:0000259" key="2">
    <source>
        <dbReference type="Pfam" id="PF03313"/>
    </source>
</evidence>
<proteinExistence type="inferred from homology"/>
<dbReference type="EMBL" id="FNJI01000013">
    <property type="protein sequence ID" value="SDP21861.1"/>
    <property type="molecule type" value="Genomic_DNA"/>
</dbReference>
<evidence type="ECO:0000313" key="3">
    <source>
        <dbReference type="EMBL" id="SDP21861.1"/>
    </source>
</evidence>
<dbReference type="InterPro" id="IPR005130">
    <property type="entry name" value="Ser_deHydtase-like_asu"/>
</dbReference>
<dbReference type="InterPro" id="IPR021144">
    <property type="entry name" value="UPF0597"/>
</dbReference>
<accession>A0A1H0QX52</accession>
<name>A0A1H0QX52_9BACT</name>
<dbReference type="OrthoDB" id="41906at2"/>
<protein>
    <recommendedName>
        <fullName evidence="1">UPF0597 protein SAMN05660330_02113</fullName>
    </recommendedName>
</protein>
<dbReference type="GO" id="GO:0019450">
    <property type="term" value="P:L-cysteine catabolic process to pyruvate"/>
    <property type="evidence" value="ECO:0007669"/>
    <property type="project" value="TreeGrafter"/>
</dbReference>
<dbReference type="PANTHER" id="PTHR30501:SF2">
    <property type="entry name" value="UPF0597 PROTEIN YHAM"/>
    <property type="match status" value="1"/>
</dbReference>
<reference evidence="3 4" key="1">
    <citation type="submission" date="2016-10" db="EMBL/GenBank/DDBJ databases">
        <authorList>
            <person name="de Groot N.N."/>
        </authorList>
    </citation>
    <scope>NUCLEOTIDE SEQUENCE [LARGE SCALE GENOMIC DNA]</scope>
    <source>
        <strain evidence="3 4">DSM 12130</strain>
    </source>
</reference>
<evidence type="ECO:0000313" key="4">
    <source>
        <dbReference type="Proteomes" id="UP000199073"/>
    </source>
</evidence>
<dbReference type="PIRSF" id="PIRSF006054">
    <property type="entry name" value="UCP006054"/>
    <property type="match status" value="1"/>
</dbReference>
<dbReference type="GO" id="GO:0080146">
    <property type="term" value="F:L-cysteine desulfhydrase activity"/>
    <property type="evidence" value="ECO:0007669"/>
    <property type="project" value="TreeGrafter"/>
</dbReference>
<comment type="similarity">
    <text evidence="1">Belongs to the UPF0597 family.</text>
</comment>
<keyword evidence="4" id="KW-1185">Reference proteome</keyword>
<dbReference type="AlphaFoldDB" id="A0A1H0QX52"/>